<accession>A0A2P2R0Z7</accession>
<dbReference type="EMBL" id="GGEC01092448">
    <property type="protein sequence ID" value="MBX72932.1"/>
    <property type="molecule type" value="Transcribed_RNA"/>
</dbReference>
<protein>
    <submittedName>
        <fullName evidence="1">Uncharacterized protein</fullName>
    </submittedName>
</protein>
<organism evidence="1">
    <name type="scientific">Rhizophora mucronata</name>
    <name type="common">Asiatic mangrove</name>
    <dbReference type="NCBI Taxonomy" id="61149"/>
    <lineage>
        <taxon>Eukaryota</taxon>
        <taxon>Viridiplantae</taxon>
        <taxon>Streptophyta</taxon>
        <taxon>Embryophyta</taxon>
        <taxon>Tracheophyta</taxon>
        <taxon>Spermatophyta</taxon>
        <taxon>Magnoliopsida</taxon>
        <taxon>eudicotyledons</taxon>
        <taxon>Gunneridae</taxon>
        <taxon>Pentapetalae</taxon>
        <taxon>rosids</taxon>
        <taxon>fabids</taxon>
        <taxon>Malpighiales</taxon>
        <taxon>Rhizophoraceae</taxon>
        <taxon>Rhizophora</taxon>
    </lineage>
</organism>
<reference evidence="1" key="1">
    <citation type="submission" date="2018-02" db="EMBL/GenBank/DDBJ databases">
        <title>Rhizophora mucronata_Transcriptome.</title>
        <authorList>
            <person name="Meera S.P."/>
            <person name="Sreeshan A."/>
            <person name="Augustine A."/>
        </authorList>
    </citation>
    <scope>NUCLEOTIDE SEQUENCE</scope>
    <source>
        <tissue evidence="1">Leaf</tissue>
    </source>
</reference>
<evidence type="ECO:0000313" key="1">
    <source>
        <dbReference type="EMBL" id="MBX72932.1"/>
    </source>
</evidence>
<dbReference type="AlphaFoldDB" id="A0A2P2R0Z7"/>
<sequence>MAAFYFCFCIKLLRKMNQQFSCSVMHLH</sequence>
<proteinExistence type="predicted"/>
<name>A0A2P2R0Z7_RHIMU</name>